<evidence type="ECO:0000313" key="6">
    <source>
        <dbReference type="Proteomes" id="UP001162640"/>
    </source>
</evidence>
<comment type="caution">
    <text evidence="5">The sequence shown here is derived from an EMBL/GenBank/DDBJ whole genome shotgun (WGS) entry which is preliminary data.</text>
</comment>
<sequence>MATSTPPKLPSLPSTVVSTLAPPSIQSFVTLSLTLDGRDKITKVIAYLSRLLAYWYITQGNTEESLRWSGLKTALQMSRKPFRFFKYLNEYLKFKKLVARPTLSEEGGREGEEVVEVKDKNALPLYKKVGMGGKIIGLAGFWAADNISFLTKGSKFIYPKDADKRTVLAKKAYDFGARLYFFGAVCHLMQGLEDVRRALMDLDKSKNSEEEYKSKQLKLTGCMVGLFKALCDVTVFGNNIRLFEKITGKKLNEGMASLAGLGSAMTVIFNNYPRVKV</sequence>
<dbReference type="PANTHER" id="PTHR12652">
    <property type="entry name" value="PEROXISOMAL BIOGENESIS FACTOR 11"/>
    <property type="match status" value="1"/>
</dbReference>
<dbReference type="AlphaFoldDB" id="A0A9W7EDY4"/>
<gene>
    <name evidence="5" type="ORF">TL16_g06688</name>
</gene>
<name>A0A9W7EDY4_9STRA</name>
<evidence type="ECO:0000256" key="1">
    <source>
        <dbReference type="ARBA" id="ARBA00022593"/>
    </source>
</evidence>
<keyword evidence="1" id="KW-0962">Peroxisome biogenesis</keyword>
<keyword evidence="3" id="KW-0576">Peroxisome</keyword>
<accession>A0A9W7EDY4</accession>
<evidence type="ECO:0000256" key="3">
    <source>
        <dbReference type="ARBA" id="ARBA00023140"/>
    </source>
</evidence>
<dbReference type="GO" id="GO:0005778">
    <property type="term" value="C:peroxisomal membrane"/>
    <property type="evidence" value="ECO:0007669"/>
    <property type="project" value="UniProtKB-SubCell"/>
</dbReference>
<dbReference type="PANTHER" id="PTHR12652:SF50">
    <property type="entry name" value="PEROXIN 11"/>
    <property type="match status" value="1"/>
</dbReference>
<organism evidence="5 6">
    <name type="scientific">Triparma laevis f. inornata</name>
    <dbReference type="NCBI Taxonomy" id="1714386"/>
    <lineage>
        <taxon>Eukaryota</taxon>
        <taxon>Sar</taxon>
        <taxon>Stramenopiles</taxon>
        <taxon>Ochrophyta</taxon>
        <taxon>Bolidophyceae</taxon>
        <taxon>Parmales</taxon>
        <taxon>Triparmaceae</taxon>
        <taxon>Triparma</taxon>
    </lineage>
</organism>
<dbReference type="Pfam" id="PF05648">
    <property type="entry name" value="PEX11"/>
    <property type="match status" value="2"/>
</dbReference>
<comment type="subcellular location">
    <subcellularLocation>
        <location evidence="4">Peroxisome membrane</location>
    </subcellularLocation>
</comment>
<keyword evidence="2" id="KW-0472">Membrane</keyword>
<proteinExistence type="predicted"/>
<protein>
    <submittedName>
        <fullName evidence="5">Uncharacterized protein</fullName>
    </submittedName>
</protein>
<evidence type="ECO:0000256" key="2">
    <source>
        <dbReference type="ARBA" id="ARBA00023136"/>
    </source>
</evidence>
<evidence type="ECO:0000313" key="5">
    <source>
        <dbReference type="EMBL" id="GMH75213.1"/>
    </source>
</evidence>
<evidence type="ECO:0000256" key="4">
    <source>
        <dbReference type="ARBA" id="ARBA00046271"/>
    </source>
</evidence>
<dbReference type="GO" id="GO:0016559">
    <property type="term" value="P:peroxisome fission"/>
    <property type="evidence" value="ECO:0007669"/>
    <property type="project" value="InterPro"/>
</dbReference>
<dbReference type="EMBL" id="BLQM01000204">
    <property type="protein sequence ID" value="GMH75213.1"/>
    <property type="molecule type" value="Genomic_DNA"/>
</dbReference>
<reference evidence="6" key="1">
    <citation type="journal article" date="2023" name="Commun. Biol.">
        <title>Genome analysis of Parmales, the sister group of diatoms, reveals the evolutionary specialization of diatoms from phago-mixotrophs to photoautotrophs.</title>
        <authorList>
            <person name="Ban H."/>
            <person name="Sato S."/>
            <person name="Yoshikawa S."/>
            <person name="Yamada K."/>
            <person name="Nakamura Y."/>
            <person name="Ichinomiya M."/>
            <person name="Sato N."/>
            <person name="Blanc-Mathieu R."/>
            <person name="Endo H."/>
            <person name="Kuwata A."/>
            <person name="Ogata H."/>
        </authorList>
    </citation>
    <scope>NUCLEOTIDE SEQUENCE [LARGE SCALE GENOMIC DNA]</scope>
</reference>
<dbReference type="InterPro" id="IPR008733">
    <property type="entry name" value="PEX11"/>
</dbReference>
<dbReference type="Proteomes" id="UP001162640">
    <property type="component" value="Unassembled WGS sequence"/>
</dbReference>